<evidence type="ECO:0000313" key="3">
    <source>
        <dbReference type="Proteomes" id="UP001346149"/>
    </source>
</evidence>
<organism evidence="2 3">
    <name type="scientific">Trapa natans</name>
    <name type="common">Water chestnut</name>
    <dbReference type="NCBI Taxonomy" id="22666"/>
    <lineage>
        <taxon>Eukaryota</taxon>
        <taxon>Viridiplantae</taxon>
        <taxon>Streptophyta</taxon>
        <taxon>Embryophyta</taxon>
        <taxon>Tracheophyta</taxon>
        <taxon>Spermatophyta</taxon>
        <taxon>Magnoliopsida</taxon>
        <taxon>eudicotyledons</taxon>
        <taxon>Gunneridae</taxon>
        <taxon>Pentapetalae</taxon>
        <taxon>rosids</taxon>
        <taxon>malvids</taxon>
        <taxon>Myrtales</taxon>
        <taxon>Lythraceae</taxon>
        <taxon>Trapa</taxon>
    </lineage>
</organism>
<name>A0AAN7LLQ7_TRANT</name>
<reference evidence="2 3" key="1">
    <citation type="journal article" date="2023" name="Hortic Res">
        <title>Pangenome of water caltrop reveals structural variations and asymmetric subgenome divergence after allopolyploidization.</title>
        <authorList>
            <person name="Zhang X."/>
            <person name="Chen Y."/>
            <person name="Wang L."/>
            <person name="Yuan Y."/>
            <person name="Fang M."/>
            <person name="Shi L."/>
            <person name="Lu R."/>
            <person name="Comes H.P."/>
            <person name="Ma Y."/>
            <person name="Chen Y."/>
            <person name="Huang G."/>
            <person name="Zhou Y."/>
            <person name="Zheng Z."/>
            <person name="Qiu Y."/>
        </authorList>
    </citation>
    <scope>NUCLEOTIDE SEQUENCE [LARGE SCALE GENOMIC DNA]</scope>
    <source>
        <strain evidence="2">F231</strain>
    </source>
</reference>
<evidence type="ECO:0000313" key="2">
    <source>
        <dbReference type="EMBL" id="KAK4788591.1"/>
    </source>
</evidence>
<proteinExistence type="predicted"/>
<gene>
    <name evidence="2" type="ORF">SAY86_019910</name>
</gene>
<feature type="compositionally biased region" description="Low complexity" evidence="1">
    <location>
        <begin position="1"/>
        <end position="14"/>
    </location>
</feature>
<feature type="region of interest" description="Disordered" evidence="1">
    <location>
        <begin position="1"/>
        <end position="67"/>
    </location>
</feature>
<comment type="caution">
    <text evidence="2">The sequence shown here is derived from an EMBL/GenBank/DDBJ whole genome shotgun (WGS) entry which is preliminary data.</text>
</comment>
<protein>
    <submittedName>
        <fullName evidence="2">Uncharacterized protein</fullName>
    </submittedName>
</protein>
<dbReference type="EMBL" id="JAXQNO010000011">
    <property type="protein sequence ID" value="KAK4788591.1"/>
    <property type="molecule type" value="Genomic_DNA"/>
</dbReference>
<sequence>MSYYSNQYQHQHQQTPPVKAPPPQGYYRNKVDAMYPPPPDYPHPPYASPPPYAPQSAQASTQWPEQQSIGCFEAW</sequence>
<dbReference type="Proteomes" id="UP001346149">
    <property type="component" value="Unassembled WGS sequence"/>
</dbReference>
<keyword evidence="3" id="KW-1185">Reference proteome</keyword>
<dbReference type="AlphaFoldDB" id="A0AAN7LLQ7"/>
<accession>A0AAN7LLQ7</accession>
<feature type="compositionally biased region" description="Pro residues" evidence="1">
    <location>
        <begin position="35"/>
        <end position="53"/>
    </location>
</feature>
<evidence type="ECO:0000256" key="1">
    <source>
        <dbReference type="SAM" id="MobiDB-lite"/>
    </source>
</evidence>